<comment type="caution">
    <text evidence="3">The sequence shown here is derived from an EMBL/GenBank/DDBJ whole genome shotgun (WGS) entry which is preliminary data.</text>
</comment>
<proteinExistence type="inferred from homology"/>
<organism evidence="3 4">
    <name type="scientific">Anaerobacillus alkalidiazotrophicus</name>
    <dbReference type="NCBI Taxonomy" id="472963"/>
    <lineage>
        <taxon>Bacteria</taxon>
        <taxon>Bacillati</taxon>
        <taxon>Bacillota</taxon>
        <taxon>Bacilli</taxon>
        <taxon>Bacillales</taxon>
        <taxon>Bacillaceae</taxon>
        <taxon>Anaerobacillus</taxon>
    </lineage>
</organism>
<dbReference type="PANTHER" id="PTHR46268">
    <property type="entry name" value="STRESS RESPONSE PROTEIN NHAX"/>
    <property type="match status" value="1"/>
</dbReference>
<keyword evidence="4" id="KW-1185">Reference proteome</keyword>
<evidence type="ECO:0000259" key="2">
    <source>
        <dbReference type="Pfam" id="PF00582"/>
    </source>
</evidence>
<dbReference type="RefSeq" id="WP_071388114.1">
    <property type="nucleotide sequence ID" value="NZ_MLQS01000001.1"/>
</dbReference>
<feature type="domain" description="UspA" evidence="2">
    <location>
        <begin position="1"/>
        <end position="139"/>
    </location>
</feature>
<name>A0A1S2MA98_9BACI</name>
<dbReference type="OrthoDB" id="9777884at2"/>
<dbReference type="PRINTS" id="PR01438">
    <property type="entry name" value="UNVRSLSTRESS"/>
</dbReference>
<evidence type="ECO:0000313" key="3">
    <source>
        <dbReference type="EMBL" id="OIJ21500.1"/>
    </source>
</evidence>
<gene>
    <name evidence="3" type="ORF">BKP45_01660</name>
</gene>
<sequence>MFKKILLAADGSEHSIRAAEKALAISKICNESSIEVIYVIDGSTSKSDVLSNFDVKVITEQRKAKLRPIEEMLVKDDISHKFHLVHGEPGPTIVKFANENQYDLVVIGSRGLNTLQEMVLGSVSHKVAKRANCPVMIVK</sequence>
<protein>
    <submittedName>
        <fullName evidence="3">Universal stress protein</fullName>
    </submittedName>
</protein>
<dbReference type="AlphaFoldDB" id="A0A1S2MA98"/>
<dbReference type="CDD" id="cd00293">
    <property type="entry name" value="USP-like"/>
    <property type="match status" value="1"/>
</dbReference>
<dbReference type="InterPro" id="IPR006015">
    <property type="entry name" value="Universal_stress_UspA"/>
</dbReference>
<dbReference type="InterPro" id="IPR014729">
    <property type="entry name" value="Rossmann-like_a/b/a_fold"/>
</dbReference>
<dbReference type="STRING" id="472963.BKP45_01660"/>
<evidence type="ECO:0000313" key="4">
    <source>
        <dbReference type="Proteomes" id="UP000180057"/>
    </source>
</evidence>
<reference evidence="3 4" key="1">
    <citation type="submission" date="2016-10" db="EMBL/GenBank/DDBJ databases">
        <title>Draft genome sequences of four alkaliphilic bacteria belonging to the Anaerobacillus genus.</title>
        <authorList>
            <person name="Bassil N.M."/>
            <person name="Lloyd J.R."/>
        </authorList>
    </citation>
    <scope>NUCLEOTIDE SEQUENCE [LARGE SCALE GENOMIC DNA]</scope>
    <source>
        <strain evidence="3 4">DSM 22531</strain>
    </source>
</reference>
<dbReference type="InterPro" id="IPR006016">
    <property type="entry name" value="UspA"/>
</dbReference>
<dbReference type="PANTHER" id="PTHR46268:SF6">
    <property type="entry name" value="UNIVERSAL STRESS PROTEIN UP12"/>
    <property type="match status" value="1"/>
</dbReference>
<dbReference type="Proteomes" id="UP000180057">
    <property type="component" value="Unassembled WGS sequence"/>
</dbReference>
<dbReference type="Pfam" id="PF00582">
    <property type="entry name" value="Usp"/>
    <property type="match status" value="1"/>
</dbReference>
<dbReference type="SUPFAM" id="SSF52402">
    <property type="entry name" value="Adenine nucleotide alpha hydrolases-like"/>
    <property type="match status" value="1"/>
</dbReference>
<comment type="similarity">
    <text evidence="1">Belongs to the universal stress protein A family.</text>
</comment>
<dbReference type="Gene3D" id="3.40.50.620">
    <property type="entry name" value="HUPs"/>
    <property type="match status" value="1"/>
</dbReference>
<dbReference type="EMBL" id="MLQS01000001">
    <property type="protein sequence ID" value="OIJ21500.1"/>
    <property type="molecule type" value="Genomic_DNA"/>
</dbReference>
<accession>A0A1S2MA98</accession>
<evidence type="ECO:0000256" key="1">
    <source>
        <dbReference type="ARBA" id="ARBA00008791"/>
    </source>
</evidence>